<sequence>MTPRSLFKTFALAEVVTWAGLITAMILRGVGVTDSLVPVAGGVHGFVFLAYCVVTVIVWVDGRWGAGRGVLGLALSVIPFATWPFEIATDRAGLLARRWRLGSGDEEPRTLPERILAWVLRHVALAALLLGALVVIVFVVLLWLGPPVELS</sequence>
<feature type="transmembrane region" description="Helical" evidence="6">
    <location>
        <begin position="6"/>
        <end position="27"/>
    </location>
</feature>
<feature type="transmembrane region" description="Helical" evidence="6">
    <location>
        <begin position="66"/>
        <end position="88"/>
    </location>
</feature>
<keyword evidence="4 6" id="KW-1133">Transmembrane helix</keyword>
<evidence type="ECO:0000313" key="9">
    <source>
        <dbReference type="Proteomes" id="UP000638043"/>
    </source>
</evidence>
<dbReference type="RefSeq" id="WP_188703130.1">
    <property type="nucleotide sequence ID" value="NZ_BMMQ01000013.1"/>
</dbReference>
<evidence type="ECO:0000256" key="4">
    <source>
        <dbReference type="ARBA" id="ARBA00022989"/>
    </source>
</evidence>
<dbReference type="NCBIfam" id="TIGR03954">
    <property type="entry name" value="integ_memb_HG"/>
    <property type="match status" value="1"/>
</dbReference>
<keyword evidence="2" id="KW-1003">Cell membrane</keyword>
<feature type="transmembrane region" description="Helical" evidence="6">
    <location>
        <begin position="123"/>
        <end position="144"/>
    </location>
</feature>
<dbReference type="EMBL" id="BMMQ01000013">
    <property type="protein sequence ID" value="GGO67408.1"/>
    <property type="molecule type" value="Genomic_DNA"/>
</dbReference>
<dbReference type="PANTHER" id="PTHR40077">
    <property type="entry name" value="MEMBRANE PROTEIN-RELATED"/>
    <property type="match status" value="1"/>
</dbReference>
<dbReference type="Pfam" id="PF12823">
    <property type="entry name" value="DUF3817"/>
    <property type="match status" value="1"/>
</dbReference>
<organism evidence="8 9">
    <name type="scientific">Microbacterium nanhaiense</name>
    <dbReference type="NCBI Taxonomy" id="1301026"/>
    <lineage>
        <taxon>Bacteria</taxon>
        <taxon>Bacillati</taxon>
        <taxon>Actinomycetota</taxon>
        <taxon>Actinomycetes</taxon>
        <taxon>Micrococcales</taxon>
        <taxon>Microbacteriaceae</taxon>
        <taxon>Microbacterium</taxon>
    </lineage>
</organism>
<feature type="transmembrane region" description="Helical" evidence="6">
    <location>
        <begin position="39"/>
        <end position="60"/>
    </location>
</feature>
<evidence type="ECO:0000256" key="3">
    <source>
        <dbReference type="ARBA" id="ARBA00022692"/>
    </source>
</evidence>
<dbReference type="Proteomes" id="UP000638043">
    <property type="component" value="Unassembled WGS sequence"/>
</dbReference>
<keyword evidence="9" id="KW-1185">Reference proteome</keyword>
<evidence type="ECO:0000256" key="6">
    <source>
        <dbReference type="SAM" id="Phobius"/>
    </source>
</evidence>
<comment type="caution">
    <text evidence="8">The sequence shown here is derived from an EMBL/GenBank/DDBJ whole genome shotgun (WGS) entry which is preliminary data.</text>
</comment>
<dbReference type="PANTHER" id="PTHR40077:SF1">
    <property type="entry name" value="MEMBRANE PROTEIN"/>
    <property type="match status" value="1"/>
</dbReference>
<evidence type="ECO:0000256" key="2">
    <source>
        <dbReference type="ARBA" id="ARBA00022475"/>
    </source>
</evidence>
<evidence type="ECO:0000313" key="8">
    <source>
        <dbReference type="EMBL" id="GGO67408.1"/>
    </source>
</evidence>
<comment type="subcellular location">
    <subcellularLocation>
        <location evidence="1">Cell membrane</location>
        <topology evidence="1">Multi-pass membrane protein</topology>
    </subcellularLocation>
</comment>
<name>A0ABQ2N5L7_9MICO</name>
<dbReference type="InterPro" id="IPR023845">
    <property type="entry name" value="DUF3817_TM"/>
</dbReference>
<feature type="domain" description="DUF3817" evidence="7">
    <location>
        <begin position="6"/>
        <end position="89"/>
    </location>
</feature>
<evidence type="ECO:0000256" key="1">
    <source>
        <dbReference type="ARBA" id="ARBA00004651"/>
    </source>
</evidence>
<keyword evidence="5 6" id="KW-0472">Membrane</keyword>
<protein>
    <submittedName>
        <fullName evidence="8">Membrane protein</fullName>
    </submittedName>
</protein>
<evidence type="ECO:0000256" key="5">
    <source>
        <dbReference type="ARBA" id="ARBA00023136"/>
    </source>
</evidence>
<keyword evidence="3 6" id="KW-0812">Transmembrane</keyword>
<evidence type="ECO:0000259" key="7">
    <source>
        <dbReference type="Pfam" id="PF12823"/>
    </source>
</evidence>
<gene>
    <name evidence="8" type="ORF">GCM10010910_29110</name>
</gene>
<accession>A0ABQ2N5L7</accession>
<proteinExistence type="predicted"/>
<reference evidence="9" key="1">
    <citation type="journal article" date="2019" name="Int. J. Syst. Evol. Microbiol.">
        <title>The Global Catalogue of Microorganisms (GCM) 10K type strain sequencing project: providing services to taxonomists for standard genome sequencing and annotation.</title>
        <authorList>
            <consortium name="The Broad Institute Genomics Platform"/>
            <consortium name="The Broad Institute Genome Sequencing Center for Infectious Disease"/>
            <person name="Wu L."/>
            <person name="Ma J."/>
        </authorList>
    </citation>
    <scope>NUCLEOTIDE SEQUENCE [LARGE SCALE GENOMIC DNA]</scope>
    <source>
        <strain evidence="9">CGMCC 4.7181</strain>
    </source>
</reference>